<comment type="caution">
    <text evidence="2">The sequence shown here is derived from an EMBL/GenBank/DDBJ whole genome shotgun (WGS) entry which is preliminary data.</text>
</comment>
<feature type="compositionally biased region" description="Low complexity" evidence="1">
    <location>
        <begin position="30"/>
        <end position="44"/>
    </location>
</feature>
<evidence type="ECO:0000256" key="1">
    <source>
        <dbReference type="SAM" id="MobiDB-lite"/>
    </source>
</evidence>
<dbReference type="OrthoDB" id="1609931at2759"/>
<gene>
    <name evidence="2" type="ORF">FCM35_KLT03625</name>
</gene>
<keyword evidence="3" id="KW-1185">Reference proteome</keyword>
<protein>
    <submittedName>
        <fullName evidence="2">Uncharacterized protein</fullName>
    </submittedName>
</protein>
<organism evidence="2 3">
    <name type="scientific">Carex littledalei</name>
    <dbReference type="NCBI Taxonomy" id="544730"/>
    <lineage>
        <taxon>Eukaryota</taxon>
        <taxon>Viridiplantae</taxon>
        <taxon>Streptophyta</taxon>
        <taxon>Embryophyta</taxon>
        <taxon>Tracheophyta</taxon>
        <taxon>Spermatophyta</taxon>
        <taxon>Magnoliopsida</taxon>
        <taxon>Liliopsida</taxon>
        <taxon>Poales</taxon>
        <taxon>Cyperaceae</taxon>
        <taxon>Cyperoideae</taxon>
        <taxon>Cariceae</taxon>
        <taxon>Carex</taxon>
        <taxon>Carex subgen. Euthyceras</taxon>
    </lineage>
</organism>
<reference evidence="2" key="1">
    <citation type="submission" date="2020-01" db="EMBL/GenBank/DDBJ databases">
        <title>Genome sequence of Kobresia littledalei, the first chromosome-level genome in the family Cyperaceae.</title>
        <authorList>
            <person name="Qu G."/>
        </authorList>
    </citation>
    <scope>NUCLEOTIDE SEQUENCE</scope>
    <source>
        <strain evidence="2">C.B.Clarke</strain>
        <tissue evidence="2">Leaf</tissue>
    </source>
</reference>
<feature type="compositionally biased region" description="Basic and acidic residues" evidence="1">
    <location>
        <begin position="60"/>
        <end position="70"/>
    </location>
</feature>
<feature type="region of interest" description="Disordered" evidence="1">
    <location>
        <begin position="86"/>
        <end position="107"/>
    </location>
</feature>
<dbReference type="Proteomes" id="UP000623129">
    <property type="component" value="Unassembled WGS sequence"/>
</dbReference>
<evidence type="ECO:0000313" key="3">
    <source>
        <dbReference type="Proteomes" id="UP000623129"/>
    </source>
</evidence>
<name>A0A833QZ45_9POAL</name>
<evidence type="ECO:0000313" key="2">
    <source>
        <dbReference type="EMBL" id="KAF3330271.1"/>
    </source>
</evidence>
<sequence>MGQALRRASGRVRPSAASSPPAAKAPPQPKAAAETPSASGAAPSQDHLGVSDSDTSVSAKDGHVTVLEEKDPSYDKMLSFMAGRITSKPGGRAEMGEASIRETYGRPLPKVRSSKANVEGSAQQSLTPGTLSIEHIHQIILLHQGKSNGQQGPMATKEIAERFHVDTIVIEKIVQSISLPQEEDNNKKSEE</sequence>
<dbReference type="EMBL" id="SWLB01000013">
    <property type="protein sequence ID" value="KAF3330271.1"/>
    <property type="molecule type" value="Genomic_DNA"/>
</dbReference>
<dbReference type="PANTHER" id="PTHR36759">
    <property type="entry name" value="DYNEIN BETA CHAIN, CILIARY PROTEIN"/>
    <property type="match status" value="1"/>
</dbReference>
<dbReference type="AlphaFoldDB" id="A0A833QZ45"/>
<dbReference type="PANTHER" id="PTHR36759:SF1">
    <property type="entry name" value="DYNEIN BETA CHAIN, CILIARY PROTEIN"/>
    <property type="match status" value="1"/>
</dbReference>
<accession>A0A833QZ45</accession>
<proteinExistence type="predicted"/>
<feature type="region of interest" description="Disordered" evidence="1">
    <location>
        <begin position="1"/>
        <end position="70"/>
    </location>
</feature>